<feature type="compositionally biased region" description="Polar residues" evidence="7">
    <location>
        <begin position="1484"/>
        <end position="1497"/>
    </location>
</feature>
<protein>
    <submittedName>
        <fullName evidence="8">Uncharacterized protein</fullName>
    </submittedName>
</protein>
<feature type="compositionally biased region" description="Polar residues" evidence="7">
    <location>
        <begin position="1545"/>
        <end position="1570"/>
    </location>
</feature>
<feature type="coiled-coil region" evidence="6">
    <location>
        <begin position="1206"/>
        <end position="1305"/>
    </location>
</feature>
<evidence type="ECO:0000256" key="3">
    <source>
        <dbReference type="ARBA" id="ARBA00022741"/>
    </source>
</evidence>
<feature type="coiled-coil region" evidence="6">
    <location>
        <begin position="849"/>
        <end position="899"/>
    </location>
</feature>
<evidence type="ECO:0000256" key="7">
    <source>
        <dbReference type="SAM" id="MobiDB-lite"/>
    </source>
</evidence>
<feature type="compositionally biased region" description="Polar residues" evidence="7">
    <location>
        <begin position="428"/>
        <end position="440"/>
    </location>
</feature>
<feature type="compositionally biased region" description="Polar residues" evidence="7">
    <location>
        <begin position="595"/>
        <end position="614"/>
    </location>
</feature>
<dbReference type="Proteomes" id="UP001595075">
    <property type="component" value="Unassembled WGS sequence"/>
</dbReference>
<feature type="region of interest" description="Disordered" evidence="7">
    <location>
        <begin position="256"/>
        <end position="328"/>
    </location>
</feature>
<sequence>MSGMKYYWLAIHPGHHENRVTSLELVATMAARLPPLGQDDFESQIQFPSLIEHEDNHFHDAMDYTSMDDAFDQLGGLDNLDKVDNTELVNDAQDSNPSAVEETQIVTLEIDTQPESNRSLVKETQYIPLEVDTQADTQAFDQSDTRTAMPGPEKATTETTDDDHQDEVSLIDVNAYAKPRPISAGPVNSGHPAAGFSRLPGLIERPVINDATDPANGFKFSSAKPTVPRVQSKIPLNVFESKILVATGSRSAIEQEADQVESGVRQTASDSLIPKSKSRTSSISSWPRKDSTSLPYEASQGPSSKLEAENRSLHSLPQGPPTPRHRANSHVGVFHTTQSGKAQDAGPVPFGSSQADALHRSKPVLLNKNSRPITSITRNHSEVSQDFTSRQDEQVEQASRIGRYTHVQEERREFDQQPNLLGPLPASATRSGKSVQRKLTSSRFRSMPFPDAALDRPVRPRHRPASSQLMTIAFTQPQERVVSNASFPDAVCNERRTRTPRSDSAQVLGGPKEDHFATGNSNPADTRGIPAKYHEPYATSVSDTSFTGVAHTSMLDMQPHDIAKHTNADEQSVYPPPHSVQDLPTAKNRSHVSPPGNNTELLPQTNDTEDAAQSHSRHGHEIPKNMVEGSDHAIWQTDFDGIPQDELCDPLVSNHTQGASRTVSRAQSVVRPDSRRSNLGRPISRPVRVGDLISRPSSARSSHALAASKVTKVAGQPTRSNNLAAVLAPKGARTFVHDRLMEVRHGLEEVYHSYQEQQDIIAKKNLQIENLEESNAVSQQQTENLAAENNYLTIKINKVTERSSKYKKHMNDVVNNQKFLKDQATQMQKKADEVLQAQKLEEQKQYGILKKIEMAVKEAKDMRGSVEERQNLINENKQLKQKNEELSLVQRQNQRLEEVNGRLHQDNNGFKATLDIETKRLQALQDDYNRKSHDLSCETRNKEQLQKQLESQNTVYQQLVEHLKQLPEAISEQLQKKDGILAGILSAGDGTQSRIEELVSIVSQLKDIEPKVPAALVQLIEDLSSRLENREQDSDADMASLKEATTKVLEEVKETVKQLCLDETTQTQYHDRISKLEKANESLRIEKVARSHEIQSLTQQLEELQRELTDLQDKLKAKEGELAEVRAIPREDPRSNTKIKELEVAKSILDSQLESANQELSKAKDEVKSVREIAARKDQQIKGIEQKFNNIQKTIKAFDDTRVKYIADKENENQKACQELARKAEAQKETLRVKLESKANNALQRYQVKESELLQTKQKLQELQAQLSSQKDSATNQVSEQATLVQDTKEQLARVQQLIERATSQKTVEEFAQELRSITAKARESHVRYGSAKSQLSKILSSATEEQRRIDEKLGKVVALKTELQDLKGKCSVYEKQIAELRGVGTQQQQSLLGAESRRESVNATHNLPPIAADVYSTNSLLQRQGQATPGSIISGLEGMRRSAVQNAQHKAHSRPTITDEMYRRTNAMVSPQPRVSMGIAGSRTTAWQAASQTSETPIRPFSAKTTPSPPHGIDVNRITSAQHEGHRSATGLSKQGPAGPGPSVAQSTHLASTGSTHNSGVNGGTMSQHSQHEGNRNISKTAVFASQVAKQAKTALKHKVNPNLAVESASIETGGRQASKPRETYGLGNIPGIRSGKGAGLSNKTAQHGHEQPTVVPFQGQSSPLPAIARFQGRKRTHDGLASDDARKRTKSMRKLSKPK</sequence>
<reference evidence="8 9" key="1">
    <citation type="journal article" date="2024" name="Commun. Biol.">
        <title>Comparative genomic analysis of thermophilic fungi reveals convergent evolutionary adaptations and gene losses.</title>
        <authorList>
            <person name="Steindorff A.S."/>
            <person name="Aguilar-Pontes M.V."/>
            <person name="Robinson A.J."/>
            <person name="Andreopoulos B."/>
            <person name="LaButti K."/>
            <person name="Kuo A."/>
            <person name="Mondo S."/>
            <person name="Riley R."/>
            <person name="Otillar R."/>
            <person name="Haridas S."/>
            <person name="Lipzen A."/>
            <person name="Grimwood J."/>
            <person name="Schmutz J."/>
            <person name="Clum A."/>
            <person name="Reid I.D."/>
            <person name="Moisan M.C."/>
            <person name="Butler G."/>
            <person name="Nguyen T.T.M."/>
            <person name="Dewar K."/>
            <person name="Conant G."/>
            <person name="Drula E."/>
            <person name="Henrissat B."/>
            <person name="Hansel C."/>
            <person name="Singer S."/>
            <person name="Hutchinson M.I."/>
            <person name="de Vries R.P."/>
            <person name="Natvig D.O."/>
            <person name="Powell A.J."/>
            <person name="Tsang A."/>
            <person name="Grigoriev I.V."/>
        </authorList>
    </citation>
    <scope>NUCLEOTIDE SEQUENCE [LARGE SCALE GENOMIC DNA]</scope>
    <source>
        <strain evidence="8 9">CBS 494.80</strain>
    </source>
</reference>
<feature type="region of interest" description="Disordered" evidence="7">
    <location>
        <begin position="655"/>
        <end position="684"/>
    </location>
</feature>
<feature type="compositionally biased region" description="Low complexity" evidence="7">
    <location>
        <begin position="273"/>
        <end position="286"/>
    </location>
</feature>
<feature type="coiled-coil region" evidence="6">
    <location>
        <begin position="1087"/>
        <end position="1180"/>
    </location>
</feature>
<keyword evidence="4" id="KW-0067">ATP-binding</keyword>
<proteinExistence type="predicted"/>
<keyword evidence="5 6" id="KW-0175">Coiled coil</keyword>
<evidence type="ECO:0000256" key="2">
    <source>
        <dbReference type="ARBA" id="ARBA00022490"/>
    </source>
</evidence>
<comment type="caution">
    <text evidence="8">The sequence shown here is derived from an EMBL/GenBank/DDBJ whole genome shotgun (WGS) entry which is preliminary data.</text>
</comment>
<feature type="compositionally biased region" description="Basic and acidic residues" evidence="7">
    <location>
        <begin position="1679"/>
        <end position="1688"/>
    </location>
</feature>
<dbReference type="EMBL" id="JAZHXI010000008">
    <property type="protein sequence ID" value="KAL2068854.1"/>
    <property type="molecule type" value="Genomic_DNA"/>
</dbReference>
<evidence type="ECO:0000256" key="6">
    <source>
        <dbReference type="SAM" id="Coils"/>
    </source>
</evidence>
<evidence type="ECO:0000313" key="9">
    <source>
        <dbReference type="Proteomes" id="UP001595075"/>
    </source>
</evidence>
<feature type="region of interest" description="Disordered" evidence="7">
    <location>
        <begin position="1484"/>
        <end position="1575"/>
    </location>
</feature>
<keyword evidence="2" id="KW-0963">Cytoplasm</keyword>
<evidence type="ECO:0000313" key="8">
    <source>
        <dbReference type="EMBL" id="KAL2068854.1"/>
    </source>
</evidence>
<feature type="region of interest" description="Disordered" evidence="7">
    <location>
        <begin position="496"/>
        <end position="527"/>
    </location>
</feature>
<feature type="coiled-coil region" evidence="6">
    <location>
        <begin position="935"/>
        <end position="962"/>
    </location>
</feature>
<gene>
    <name evidence="8" type="ORF">VTL71DRAFT_15192</name>
</gene>
<feature type="region of interest" description="Disordered" evidence="7">
    <location>
        <begin position="138"/>
        <end position="166"/>
    </location>
</feature>
<feature type="region of interest" description="Disordered" evidence="7">
    <location>
        <begin position="569"/>
        <end position="624"/>
    </location>
</feature>
<accession>A0ABR4CI64</accession>
<feature type="compositionally biased region" description="Basic residues" evidence="7">
    <location>
        <begin position="1689"/>
        <end position="1701"/>
    </location>
</feature>
<feature type="region of interest" description="Disordered" evidence="7">
    <location>
        <begin position="1612"/>
        <end position="1701"/>
    </location>
</feature>
<feature type="coiled-coil region" evidence="6">
    <location>
        <begin position="754"/>
        <end position="788"/>
    </location>
</feature>
<evidence type="ECO:0000256" key="4">
    <source>
        <dbReference type="ARBA" id="ARBA00022840"/>
    </source>
</evidence>
<dbReference type="InterPro" id="IPR027640">
    <property type="entry name" value="Kinesin-like_fam"/>
</dbReference>
<evidence type="ECO:0000256" key="1">
    <source>
        <dbReference type="ARBA" id="ARBA00004496"/>
    </source>
</evidence>
<keyword evidence="9" id="KW-1185">Reference proteome</keyword>
<name>A0ABR4CI64_9HELO</name>
<dbReference type="PANTHER" id="PTHR47969:SF15">
    <property type="entry name" value="CHROMOSOME-ASSOCIATED KINESIN KIF4A-RELATED"/>
    <property type="match status" value="1"/>
</dbReference>
<feature type="coiled-coil region" evidence="6">
    <location>
        <begin position="1350"/>
        <end position="1384"/>
    </location>
</feature>
<evidence type="ECO:0000256" key="5">
    <source>
        <dbReference type="ARBA" id="ARBA00023054"/>
    </source>
</evidence>
<feature type="compositionally biased region" description="Polar residues" evidence="7">
    <location>
        <begin position="655"/>
        <end position="667"/>
    </location>
</feature>
<comment type="subcellular location">
    <subcellularLocation>
        <location evidence="1">Cytoplasm</location>
    </subcellularLocation>
</comment>
<dbReference type="PANTHER" id="PTHR47969">
    <property type="entry name" value="CHROMOSOME-ASSOCIATED KINESIN KIF4A-RELATED"/>
    <property type="match status" value="1"/>
</dbReference>
<organism evidence="8 9">
    <name type="scientific">Oculimacula yallundae</name>
    <dbReference type="NCBI Taxonomy" id="86028"/>
    <lineage>
        <taxon>Eukaryota</taxon>
        <taxon>Fungi</taxon>
        <taxon>Dikarya</taxon>
        <taxon>Ascomycota</taxon>
        <taxon>Pezizomycotina</taxon>
        <taxon>Leotiomycetes</taxon>
        <taxon>Helotiales</taxon>
        <taxon>Ploettnerulaceae</taxon>
        <taxon>Oculimacula</taxon>
    </lineage>
</organism>
<feature type="region of interest" description="Disordered" evidence="7">
    <location>
        <begin position="418"/>
        <end position="440"/>
    </location>
</feature>
<keyword evidence="3" id="KW-0547">Nucleotide-binding</keyword>